<feature type="domain" description="Sulfatase N-terminal" evidence="6">
    <location>
        <begin position="32"/>
        <end position="356"/>
    </location>
</feature>
<proteinExistence type="inferred from homology"/>
<evidence type="ECO:0000313" key="8">
    <source>
        <dbReference type="Proteomes" id="UP000323930"/>
    </source>
</evidence>
<dbReference type="EMBL" id="VSDQ01000409">
    <property type="protein sequence ID" value="TYA84196.1"/>
    <property type="molecule type" value="Genomic_DNA"/>
</dbReference>
<feature type="region of interest" description="Disordered" evidence="5">
    <location>
        <begin position="293"/>
        <end position="312"/>
    </location>
</feature>
<accession>A0A5D0IKW7</accession>
<reference evidence="7 8" key="1">
    <citation type="submission" date="2019-08" db="EMBL/GenBank/DDBJ databases">
        <title>Seonamhaeicola sediminis sp. nov., isolated from marine sediment.</title>
        <authorList>
            <person name="Cao W.R."/>
        </authorList>
    </citation>
    <scope>NUCLEOTIDE SEQUENCE [LARGE SCALE GENOMIC DNA]</scope>
    <source>
        <strain evidence="7 8">B011</strain>
    </source>
</reference>
<dbReference type="PANTHER" id="PTHR42693">
    <property type="entry name" value="ARYLSULFATASE FAMILY MEMBER"/>
    <property type="match status" value="1"/>
</dbReference>
<keyword evidence="2" id="KW-0479">Metal-binding</keyword>
<name>A0A5D0IKW7_9FLAO</name>
<evidence type="ECO:0000256" key="1">
    <source>
        <dbReference type="ARBA" id="ARBA00008779"/>
    </source>
</evidence>
<evidence type="ECO:0000256" key="2">
    <source>
        <dbReference type="ARBA" id="ARBA00022723"/>
    </source>
</evidence>
<dbReference type="GO" id="GO:0046872">
    <property type="term" value="F:metal ion binding"/>
    <property type="evidence" value="ECO:0007669"/>
    <property type="project" value="UniProtKB-KW"/>
</dbReference>
<gene>
    <name evidence="7" type="ORF">FUA24_05960</name>
</gene>
<keyword evidence="4" id="KW-0106">Calcium</keyword>
<dbReference type="InterPro" id="IPR050738">
    <property type="entry name" value="Sulfatase"/>
</dbReference>
<comment type="caution">
    <text evidence="7">The sequence shown here is derived from an EMBL/GenBank/DDBJ whole genome shotgun (WGS) entry which is preliminary data.</text>
</comment>
<dbReference type="RefSeq" id="WP_148540558.1">
    <property type="nucleotide sequence ID" value="NZ_VSDQ01000409.1"/>
</dbReference>
<sequence>MNIKTTINYSKLLLLLLVITFCSHQRLMAQQPNILFILSDDAGYADFGFQGSKDFKTPHLDALAKSGVKFTQGYVSAAVCGPSRAGFLTGKYQQKFGFEENNVKGYMSSSSKYMSDQMGLPHDQVTVADYLKKLGYRTAIFGKWHMGHADEFHPSKRGFDEFVGFRSGARSYYAYTEDHPNDDESKFLEYGFGNYQEREGEYMTDVLANETIKFIEKTKKTSAPFFAYLSFNAVHTPMEARKDDLEKVPSHLTGRRRTLAAMTIGMDRAIGRVLDKIDELGLRENTIIVFANDNGGPSDTNHSSNAPLSGTKANHLEGGIRIPFLMSWKGHLKPKSVYKNPISTLDMLPTFVTAAGGDVSKIEGLDGVDLMPFVKGENKAKPHETLYWKKETRAAIRHNEWKLLRFPDRPAELYNIEEDISEVNDLAAEKPELVRELYKKLFEWELTLDRPLWQLKRLYEGKAAVRMDNHRKPKLKK</sequence>
<evidence type="ECO:0000256" key="4">
    <source>
        <dbReference type="ARBA" id="ARBA00022837"/>
    </source>
</evidence>
<comment type="similarity">
    <text evidence="1">Belongs to the sulfatase family.</text>
</comment>
<dbReference type="PANTHER" id="PTHR42693:SF53">
    <property type="entry name" value="ENDO-4-O-SULFATASE"/>
    <property type="match status" value="1"/>
</dbReference>
<evidence type="ECO:0000259" key="6">
    <source>
        <dbReference type="Pfam" id="PF00884"/>
    </source>
</evidence>
<dbReference type="PROSITE" id="PS00523">
    <property type="entry name" value="SULFATASE_1"/>
    <property type="match status" value="1"/>
</dbReference>
<evidence type="ECO:0000256" key="5">
    <source>
        <dbReference type="SAM" id="MobiDB-lite"/>
    </source>
</evidence>
<keyword evidence="3" id="KW-0378">Hydrolase</keyword>
<protein>
    <submittedName>
        <fullName evidence="7">Sulfatase</fullName>
    </submittedName>
</protein>
<dbReference type="OrthoDB" id="9764377at2"/>
<dbReference type="GO" id="GO:0004065">
    <property type="term" value="F:arylsulfatase activity"/>
    <property type="evidence" value="ECO:0007669"/>
    <property type="project" value="TreeGrafter"/>
</dbReference>
<feature type="compositionally biased region" description="Polar residues" evidence="5">
    <location>
        <begin position="295"/>
        <end position="312"/>
    </location>
</feature>
<evidence type="ECO:0000313" key="7">
    <source>
        <dbReference type="EMBL" id="TYA84196.1"/>
    </source>
</evidence>
<dbReference type="SUPFAM" id="SSF53649">
    <property type="entry name" value="Alkaline phosphatase-like"/>
    <property type="match status" value="1"/>
</dbReference>
<dbReference type="Pfam" id="PF00884">
    <property type="entry name" value="Sulfatase"/>
    <property type="match status" value="1"/>
</dbReference>
<dbReference type="Proteomes" id="UP000323930">
    <property type="component" value="Unassembled WGS sequence"/>
</dbReference>
<organism evidence="7 8">
    <name type="scientific">Seonamhaeicola marinus</name>
    <dbReference type="NCBI Taxonomy" id="1912246"/>
    <lineage>
        <taxon>Bacteria</taxon>
        <taxon>Pseudomonadati</taxon>
        <taxon>Bacteroidota</taxon>
        <taxon>Flavobacteriia</taxon>
        <taxon>Flavobacteriales</taxon>
        <taxon>Flavobacteriaceae</taxon>
    </lineage>
</organism>
<dbReference type="Gene3D" id="3.40.720.10">
    <property type="entry name" value="Alkaline Phosphatase, subunit A"/>
    <property type="match status" value="1"/>
</dbReference>
<keyword evidence="8" id="KW-1185">Reference proteome</keyword>
<evidence type="ECO:0000256" key="3">
    <source>
        <dbReference type="ARBA" id="ARBA00022801"/>
    </source>
</evidence>
<dbReference type="AlphaFoldDB" id="A0A5D0IKW7"/>
<dbReference type="InterPro" id="IPR017850">
    <property type="entry name" value="Alkaline_phosphatase_core_sf"/>
</dbReference>
<dbReference type="InterPro" id="IPR024607">
    <property type="entry name" value="Sulfatase_CS"/>
</dbReference>
<dbReference type="InterPro" id="IPR000917">
    <property type="entry name" value="Sulfatase_N"/>
</dbReference>
<dbReference type="Gene3D" id="3.30.1120.10">
    <property type="match status" value="1"/>
</dbReference>
<dbReference type="CDD" id="cd16144">
    <property type="entry name" value="ARS_like"/>
    <property type="match status" value="1"/>
</dbReference>